<name>A0ABU6Y3E2_9FABA</name>
<sequence length="88" mass="9664">MASSEDEDIDMGLADDTTLSSDDEHGCVGFLGLPSYVEKNPNVGIQVHGDIEVLMGELGLSREVSFDIQTQALREEEKRESCPRFCAE</sequence>
<dbReference type="EMBL" id="JASCZI010241672">
    <property type="protein sequence ID" value="MED6204270.1"/>
    <property type="molecule type" value="Genomic_DNA"/>
</dbReference>
<organism evidence="2 3">
    <name type="scientific">Stylosanthes scabra</name>
    <dbReference type="NCBI Taxonomy" id="79078"/>
    <lineage>
        <taxon>Eukaryota</taxon>
        <taxon>Viridiplantae</taxon>
        <taxon>Streptophyta</taxon>
        <taxon>Embryophyta</taxon>
        <taxon>Tracheophyta</taxon>
        <taxon>Spermatophyta</taxon>
        <taxon>Magnoliopsida</taxon>
        <taxon>eudicotyledons</taxon>
        <taxon>Gunneridae</taxon>
        <taxon>Pentapetalae</taxon>
        <taxon>rosids</taxon>
        <taxon>fabids</taxon>
        <taxon>Fabales</taxon>
        <taxon>Fabaceae</taxon>
        <taxon>Papilionoideae</taxon>
        <taxon>50 kb inversion clade</taxon>
        <taxon>dalbergioids sensu lato</taxon>
        <taxon>Dalbergieae</taxon>
        <taxon>Pterocarpus clade</taxon>
        <taxon>Stylosanthes</taxon>
    </lineage>
</organism>
<evidence type="ECO:0000313" key="2">
    <source>
        <dbReference type="EMBL" id="MED6204270.1"/>
    </source>
</evidence>
<reference evidence="2 3" key="1">
    <citation type="journal article" date="2023" name="Plants (Basel)">
        <title>Bridging the Gap: Combining Genomics and Transcriptomics Approaches to Understand Stylosanthes scabra, an Orphan Legume from the Brazilian Caatinga.</title>
        <authorList>
            <person name="Ferreira-Neto J.R.C."/>
            <person name="da Silva M.D."/>
            <person name="Binneck E."/>
            <person name="de Melo N.F."/>
            <person name="da Silva R.H."/>
            <person name="de Melo A.L.T.M."/>
            <person name="Pandolfi V."/>
            <person name="Bustamante F.O."/>
            <person name="Brasileiro-Vidal A.C."/>
            <person name="Benko-Iseppon A.M."/>
        </authorList>
    </citation>
    <scope>NUCLEOTIDE SEQUENCE [LARGE SCALE GENOMIC DNA]</scope>
    <source>
        <tissue evidence="2">Leaves</tissue>
    </source>
</reference>
<evidence type="ECO:0000256" key="1">
    <source>
        <dbReference type="SAM" id="MobiDB-lite"/>
    </source>
</evidence>
<proteinExistence type="predicted"/>
<gene>
    <name evidence="2" type="ORF">PIB30_007741</name>
</gene>
<comment type="caution">
    <text evidence="2">The sequence shown here is derived from an EMBL/GenBank/DDBJ whole genome shotgun (WGS) entry which is preliminary data.</text>
</comment>
<feature type="region of interest" description="Disordered" evidence="1">
    <location>
        <begin position="1"/>
        <end position="20"/>
    </location>
</feature>
<accession>A0ABU6Y3E2</accession>
<keyword evidence="3" id="KW-1185">Reference proteome</keyword>
<protein>
    <submittedName>
        <fullName evidence="2">Uncharacterized protein</fullName>
    </submittedName>
</protein>
<evidence type="ECO:0000313" key="3">
    <source>
        <dbReference type="Proteomes" id="UP001341840"/>
    </source>
</evidence>
<feature type="compositionally biased region" description="Acidic residues" evidence="1">
    <location>
        <begin position="1"/>
        <end position="10"/>
    </location>
</feature>
<dbReference type="Proteomes" id="UP001341840">
    <property type="component" value="Unassembled WGS sequence"/>
</dbReference>